<dbReference type="EMBL" id="HBUE01166999">
    <property type="protein sequence ID" value="CAG6513119.1"/>
    <property type="molecule type" value="Transcribed_RNA"/>
</dbReference>
<sequence length="160" mass="16375">MAQGAPAAALLLEIGLHRGHFARGRVLAGGLPREPNPWQRLAGMVRGAPKTAHLQVQPGGAQSGPLVNGGQIQPTPGRLDMGRNAGRVGVRGRVGHAGGYDTTLVGTGSEAFVAAVRNREVFAAGELQGPLGLAGSGDRGWDHVLYGAISPAEWAGLPDL</sequence>
<accession>A0A8D8GNF0</accession>
<dbReference type="EMBL" id="HBUE01272315">
    <property type="protein sequence ID" value="CAG6564586.1"/>
    <property type="molecule type" value="Transcribed_RNA"/>
</dbReference>
<reference evidence="1" key="1">
    <citation type="submission" date="2021-05" db="EMBL/GenBank/DDBJ databases">
        <authorList>
            <person name="Alioto T."/>
            <person name="Alioto T."/>
            <person name="Gomez Garrido J."/>
        </authorList>
    </citation>
    <scope>NUCLEOTIDE SEQUENCE</scope>
</reference>
<dbReference type="AlphaFoldDB" id="A0A8D8GNF0"/>
<proteinExistence type="predicted"/>
<name>A0A8D8GNF0_CULPI</name>
<evidence type="ECO:0000313" key="1">
    <source>
        <dbReference type="EMBL" id="CAG6513119.1"/>
    </source>
</evidence>
<organism evidence="1">
    <name type="scientific">Culex pipiens</name>
    <name type="common">House mosquito</name>
    <dbReference type="NCBI Taxonomy" id="7175"/>
    <lineage>
        <taxon>Eukaryota</taxon>
        <taxon>Metazoa</taxon>
        <taxon>Ecdysozoa</taxon>
        <taxon>Arthropoda</taxon>
        <taxon>Hexapoda</taxon>
        <taxon>Insecta</taxon>
        <taxon>Pterygota</taxon>
        <taxon>Neoptera</taxon>
        <taxon>Endopterygota</taxon>
        <taxon>Diptera</taxon>
        <taxon>Nematocera</taxon>
        <taxon>Culicoidea</taxon>
        <taxon>Culicidae</taxon>
        <taxon>Culicinae</taxon>
        <taxon>Culicini</taxon>
        <taxon>Culex</taxon>
        <taxon>Culex</taxon>
    </lineage>
</organism>
<protein>
    <submittedName>
        <fullName evidence="1">(northern house mosquito) hypothetical protein</fullName>
    </submittedName>
</protein>